<dbReference type="EMBL" id="DTFV01000074">
    <property type="protein sequence ID" value="HGI30716.1"/>
    <property type="molecule type" value="Genomic_DNA"/>
</dbReference>
<dbReference type="Gene3D" id="1.10.10.10">
    <property type="entry name" value="Winged helix-like DNA-binding domain superfamily/Winged helix DNA-binding domain"/>
    <property type="match status" value="1"/>
</dbReference>
<dbReference type="InterPro" id="IPR007627">
    <property type="entry name" value="RNA_pol_sigma70_r2"/>
</dbReference>
<accession>A0A7V4DDZ1</accession>
<keyword evidence="4" id="KW-0804">Transcription</keyword>
<evidence type="ECO:0000259" key="5">
    <source>
        <dbReference type="Pfam" id="PF04542"/>
    </source>
</evidence>
<evidence type="ECO:0000313" key="7">
    <source>
        <dbReference type="EMBL" id="HGI30716.1"/>
    </source>
</evidence>
<proteinExistence type="inferred from homology"/>
<evidence type="ECO:0000256" key="4">
    <source>
        <dbReference type="ARBA" id="ARBA00023163"/>
    </source>
</evidence>
<dbReference type="InterPro" id="IPR014284">
    <property type="entry name" value="RNA_pol_sigma-70_dom"/>
</dbReference>
<evidence type="ECO:0000256" key="2">
    <source>
        <dbReference type="ARBA" id="ARBA00023015"/>
    </source>
</evidence>
<dbReference type="SUPFAM" id="SSF88659">
    <property type="entry name" value="Sigma3 and sigma4 domains of RNA polymerase sigma factors"/>
    <property type="match status" value="1"/>
</dbReference>
<dbReference type="Gene3D" id="1.10.1740.10">
    <property type="match status" value="1"/>
</dbReference>
<dbReference type="PANTHER" id="PTHR43133">
    <property type="entry name" value="RNA POLYMERASE ECF-TYPE SIGMA FACTO"/>
    <property type="match status" value="1"/>
</dbReference>
<comment type="similarity">
    <text evidence="1">Belongs to the sigma-70 factor family. ECF subfamily.</text>
</comment>
<keyword evidence="2" id="KW-0805">Transcription regulation</keyword>
<dbReference type="SUPFAM" id="SSF88946">
    <property type="entry name" value="Sigma2 domain of RNA polymerase sigma factors"/>
    <property type="match status" value="1"/>
</dbReference>
<dbReference type="NCBIfam" id="TIGR02937">
    <property type="entry name" value="sigma70-ECF"/>
    <property type="match status" value="1"/>
</dbReference>
<dbReference type="Pfam" id="PF04542">
    <property type="entry name" value="Sigma70_r2"/>
    <property type="match status" value="1"/>
</dbReference>
<feature type="domain" description="RNA polymerase sigma-70 region 2" evidence="5">
    <location>
        <begin position="26"/>
        <end position="79"/>
    </location>
</feature>
<sequence length="200" mass="23544">MAEEHALPLGKTLEEERAWFEAQVKECEAHLLRFAYYLTGNTERAKDLVQEAFLRAFQYRHSFDHRYPFENWVSAILLNIHRQREKKDRFLKFFSAFWQAEQEDEAEDFTEQLEDEGEGPETIALKRQVIRDVYRCIEGLPPKMKEVMVLCDIMGYSYEEASEVIGCPIGTVRSRLHRARRYVKKALEAAYGDELLGLWG</sequence>
<gene>
    <name evidence="7" type="ORF">ENV30_05345</name>
</gene>
<name>A0A7V4DDZ1_9BACT</name>
<dbReference type="InterPro" id="IPR013249">
    <property type="entry name" value="RNA_pol_sigma70_r4_t2"/>
</dbReference>
<dbReference type="AlphaFoldDB" id="A0A7V4DDZ1"/>
<dbReference type="GO" id="GO:0016987">
    <property type="term" value="F:sigma factor activity"/>
    <property type="evidence" value="ECO:0007669"/>
    <property type="project" value="UniProtKB-KW"/>
</dbReference>
<organism evidence="7">
    <name type="scientific">Candidatus Caldatribacterium californiense</name>
    <dbReference type="NCBI Taxonomy" id="1454726"/>
    <lineage>
        <taxon>Bacteria</taxon>
        <taxon>Pseudomonadati</taxon>
        <taxon>Atribacterota</taxon>
        <taxon>Atribacteria</taxon>
        <taxon>Atribacterales</taxon>
        <taxon>Candidatus Caldatribacteriaceae</taxon>
        <taxon>Candidatus Caldatribacterium</taxon>
    </lineage>
</organism>
<dbReference type="Pfam" id="PF08281">
    <property type="entry name" value="Sigma70_r4_2"/>
    <property type="match status" value="1"/>
</dbReference>
<dbReference type="InterPro" id="IPR013325">
    <property type="entry name" value="RNA_pol_sigma_r2"/>
</dbReference>
<dbReference type="GO" id="GO:0003677">
    <property type="term" value="F:DNA binding"/>
    <property type="evidence" value="ECO:0007669"/>
    <property type="project" value="InterPro"/>
</dbReference>
<keyword evidence="3" id="KW-0731">Sigma factor</keyword>
<dbReference type="CDD" id="cd06171">
    <property type="entry name" value="Sigma70_r4"/>
    <property type="match status" value="1"/>
</dbReference>
<reference evidence="7" key="1">
    <citation type="journal article" date="2020" name="mSystems">
        <title>Genome- and Community-Level Interaction Insights into Carbon Utilization and Element Cycling Functions of Hydrothermarchaeota in Hydrothermal Sediment.</title>
        <authorList>
            <person name="Zhou Z."/>
            <person name="Liu Y."/>
            <person name="Xu W."/>
            <person name="Pan J."/>
            <person name="Luo Z.H."/>
            <person name="Li M."/>
        </authorList>
    </citation>
    <scope>NUCLEOTIDE SEQUENCE [LARGE SCALE GENOMIC DNA]</scope>
    <source>
        <strain evidence="7">SpSt-747</strain>
    </source>
</reference>
<evidence type="ECO:0000256" key="3">
    <source>
        <dbReference type="ARBA" id="ARBA00023082"/>
    </source>
</evidence>
<comment type="caution">
    <text evidence="7">The sequence shown here is derived from an EMBL/GenBank/DDBJ whole genome shotgun (WGS) entry which is preliminary data.</text>
</comment>
<dbReference type="PANTHER" id="PTHR43133:SF25">
    <property type="entry name" value="RNA POLYMERASE SIGMA FACTOR RFAY-RELATED"/>
    <property type="match status" value="1"/>
</dbReference>
<protein>
    <submittedName>
        <fullName evidence="7">Sigma-70 family RNA polymerase sigma factor</fullName>
    </submittedName>
</protein>
<dbReference type="GO" id="GO:0006352">
    <property type="term" value="P:DNA-templated transcription initiation"/>
    <property type="evidence" value="ECO:0007669"/>
    <property type="project" value="InterPro"/>
</dbReference>
<dbReference type="InterPro" id="IPR039425">
    <property type="entry name" value="RNA_pol_sigma-70-like"/>
</dbReference>
<evidence type="ECO:0000256" key="1">
    <source>
        <dbReference type="ARBA" id="ARBA00010641"/>
    </source>
</evidence>
<dbReference type="InterPro" id="IPR036388">
    <property type="entry name" value="WH-like_DNA-bd_sf"/>
</dbReference>
<feature type="domain" description="RNA polymerase sigma factor 70 region 4 type 2" evidence="6">
    <location>
        <begin position="131"/>
        <end position="181"/>
    </location>
</feature>
<dbReference type="InterPro" id="IPR013324">
    <property type="entry name" value="RNA_pol_sigma_r3/r4-like"/>
</dbReference>
<evidence type="ECO:0000259" key="6">
    <source>
        <dbReference type="Pfam" id="PF08281"/>
    </source>
</evidence>